<dbReference type="KEGG" id="aqu:109590727"/>
<keyword evidence="1" id="KW-0472">Membrane</keyword>
<accession>A0AAN0JY82</accession>
<dbReference type="GeneID" id="109590727"/>
<keyword evidence="1" id="KW-1133">Transmembrane helix</keyword>
<dbReference type="AlphaFoldDB" id="A0AAN0JY82"/>
<feature type="transmembrane region" description="Helical" evidence="1">
    <location>
        <begin position="461"/>
        <end position="479"/>
    </location>
</feature>
<evidence type="ECO:0000313" key="2">
    <source>
        <dbReference type="EnsemblMetazoa" id="XP_019862166.1"/>
    </source>
</evidence>
<sequence>VHVYSLGSPSPIDVQPLLNYSLFDESLHPSPPPPRHWLEYKPEYQGLWFTYDYYDSAPPERETETCQETLKLGKHSLILSLDVMHRLDFFINKFRVSLEATPLVSQGLIVLGDPVAKTMLSITSDTTLIHLPLKCHISSSDSKPTTSLIINRVDAEVTMAMYSGNATPTDPQTLHLDCTIEEVTFSSVECSNDSISHITTGVLVTDRSILCPQLLLSVHNKTDGSLQSSYYHFKAPEVKTDLTFRNLSLFFTIAASWLSSTASLHPPPPAPSERDTTDRLILLLRGITGEYSKSVSEGTLVSFCLGEALVHFISSSVSSAVPVIQSPAPISSCIKSLADNALHNVGSNVLSSLDERVFEVCLAWPREGVPLLGLKVGGIAMYLPHHLLAQFEEYAKQLLEIWCIFKDDQEENKAIPAFTRKSGETGMHIYISQFKMEGENCSDGDGVDLVSATDTDDFNTVIGSCGVILCTVALIFALSSKFYKDIVQRLILIKLIVLIHVHISYQARISLYWINCFLMFWLTVTLFSYIFRLKK</sequence>
<keyword evidence="1" id="KW-0812">Transmembrane</keyword>
<organism evidence="2 3">
    <name type="scientific">Amphimedon queenslandica</name>
    <name type="common">Sponge</name>
    <dbReference type="NCBI Taxonomy" id="400682"/>
    <lineage>
        <taxon>Eukaryota</taxon>
        <taxon>Metazoa</taxon>
        <taxon>Porifera</taxon>
        <taxon>Demospongiae</taxon>
        <taxon>Heteroscleromorpha</taxon>
        <taxon>Haplosclerida</taxon>
        <taxon>Niphatidae</taxon>
        <taxon>Amphimedon</taxon>
    </lineage>
</organism>
<name>A0AAN0JY82_AMPQE</name>
<dbReference type="RefSeq" id="XP_019862166.1">
    <property type="nucleotide sequence ID" value="XM_020006607.1"/>
</dbReference>
<dbReference type="EnsemblMetazoa" id="XM_020006607.1">
    <property type="protein sequence ID" value="XP_019862166.1"/>
    <property type="gene ID" value="LOC109590727"/>
</dbReference>
<dbReference type="Proteomes" id="UP000007879">
    <property type="component" value="Unassembled WGS sequence"/>
</dbReference>
<protein>
    <submittedName>
        <fullName evidence="2">Uncharacterized protein</fullName>
    </submittedName>
</protein>
<feature type="transmembrane region" description="Helical" evidence="1">
    <location>
        <begin position="486"/>
        <end position="505"/>
    </location>
</feature>
<reference evidence="3" key="1">
    <citation type="journal article" date="2010" name="Nature">
        <title>The Amphimedon queenslandica genome and the evolution of animal complexity.</title>
        <authorList>
            <person name="Srivastava M."/>
            <person name="Simakov O."/>
            <person name="Chapman J."/>
            <person name="Fahey B."/>
            <person name="Gauthier M.E."/>
            <person name="Mitros T."/>
            <person name="Richards G.S."/>
            <person name="Conaco C."/>
            <person name="Dacre M."/>
            <person name="Hellsten U."/>
            <person name="Larroux C."/>
            <person name="Putnam N.H."/>
            <person name="Stanke M."/>
            <person name="Adamska M."/>
            <person name="Darling A."/>
            <person name="Degnan S.M."/>
            <person name="Oakley T.H."/>
            <person name="Plachetzki D.C."/>
            <person name="Zhai Y."/>
            <person name="Adamski M."/>
            <person name="Calcino A."/>
            <person name="Cummins S.F."/>
            <person name="Goodstein D.M."/>
            <person name="Harris C."/>
            <person name="Jackson D.J."/>
            <person name="Leys S.P."/>
            <person name="Shu S."/>
            <person name="Woodcroft B.J."/>
            <person name="Vervoort M."/>
            <person name="Kosik K.S."/>
            <person name="Manning G."/>
            <person name="Degnan B.M."/>
            <person name="Rokhsar D.S."/>
        </authorList>
    </citation>
    <scope>NUCLEOTIDE SEQUENCE [LARGE SCALE GENOMIC DNA]</scope>
</reference>
<reference evidence="2" key="2">
    <citation type="submission" date="2024-06" db="UniProtKB">
        <authorList>
            <consortium name="EnsemblMetazoa"/>
        </authorList>
    </citation>
    <scope>IDENTIFICATION</scope>
</reference>
<evidence type="ECO:0000313" key="3">
    <source>
        <dbReference type="Proteomes" id="UP000007879"/>
    </source>
</evidence>
<proteinExistence type="predicted"/>
<evidence type="ECO:0000256" key="1">
    <source>
        <dbReference type="SAM" id="Phobius"/>
    </source>
</evidence>
<feature type="transmembrane region" description="Helical" evidence="1">
    <location>
        <begin position="511"/>
        <end position="531"/>
    </location>
</feature>
<keyword evidence="3" id="KW-1185">Reference proteome</keyword>